<feature type="compositionally biased region" description="Low complexity" evidence="2">
    <location>
        <begin position="48"/>
        <end position="74"/>
    </location>
</feature>
<dbReference type="InterPro" id="IPR004147">
    <property type="entry name" value="ABC1_dom"/>
</dbReference>
<dbReference type="InterPro" id="IPR011009">
    <property type="entry name" value="Kinase-like_dom_sf"/>
</dbReference>
<proteinExistence type="inferred from homology"/>
<protein>
    <submittedName>
        <fullName evidence="4">Uncharacterized protein sll0005</fullName>
    </submittedName>
</protein>
<dbReference type="EMBL" id="GDJX01024442">
    <property type="protein sequence ID" value="JAT43494.1"/>
    <property type="molecule type" value="Transcribed_RNA"/>
</dbReference>
<dbReference type="GO" id="GO:0005524">
    <property type="term" value="F:ATP binding"/>
    <property type="evidence" value="ECO:0007669"/>
    <property type="project" value="InterPro"/>
</dbReference>
<dbReference type="PANTHER" id="PTHR10566:SF117">
    <property type="entry name" value="UNUSUAL PROTEIN KINASE-RELATED"/>
    <property type="match status" value="1"/>
</dbReference>
<name>A0A1D1XM76_9ARAE</name>
<accession>A0A1D1XM76</accession>
<gene>
    <name evidence="4" type="primary">sll0005_20</name>
    <name evidence="4" type="ORF">g.88441</name>
</gene>
<dbReference type="PANTHER" id="PTHR10566">
    <property type="entry name" value="CHAPERONE-ACTIVITY OF BC1 COMPLEX CABC1 -RELATED"/>
    <property type="match status" value="1"/>
</dbReference>
<feature type="region of interest" description="Disordered" evidence="2">
    <location>
        <begin position="41"/>
        <end position="84"/>
    </location>
</feature>
<dbReference type="CDD" id="cd05121">
    <property type="entry name" value="ABC1_ADCK3-like"/>
    <property type="match status" value="1"/>
</dbReference>
<dbReference type="GO" id="GO:0009507">
    <property type="term" value="C:chloroplast"/>
    <property type="evidence" value="ECO:0007669"/>
    <property type="project" value="TreeGrafter"/>
</dbReference>
<dbReference type="SUPFAM" id="SSF56112">
    <property type="entry name" value="Protein kinase-like (PK-like)"/>
    <property type="match status" value="1"/>
</dbReference>
<sequence>MESAPQLCCCSCAVKPLRRSFALSPGPWARRGRQRAVRTVSRGRRRTVVSAVATSEPKTSNSAAPRARATSPSSKVNNGAASSLGSVSEEIRRVRAQMEEDEQLATLMRGLRGQNLSDSQFADENVRLRLVEVADSCETLPLVYDPDIISAYWSRRPQAVATRIIQLLSVAGGFLSHLAGDVINKKIKENEVARAIELRAIVTSLGPAYIKLGQALSIRPDILSPAAMTELQKLCDKVPSFPDDVAMALIDEELGQPWYNMYSELSSSPIAAASLGQVYKGRLKENGDLVAVKVQRPFVLETVTIDLFIIRKLGLFLRKFPQVSIDVVGLVDEWAARFFEELDYVSEGENGTRFAEMMKKDLPQVVVPKTYHKYTSRKVLTTEWIDGEKLSQSTESDVGQLVNVGVICYLKQLLDTGFFHADPHPGNMIRTPDGKLAILDFGLVTRLTDDQKYGMIEAIAHLIHRDYPAIVKDFVKLDFIPDGVNLEPILPVLAKVFDQALEGGGAKNINFQELASDLAQITFDYPFRIPPYFALIIRAIGVLEGIALVGNPDFAIVDEAYPYIAQRLLTDESPRLRNALRYTIYGRSGVFDAERFIDVMQAFENFISAARSGGGENLNGNMADLGISQSPGYFLPGFPSIASQPEQPKTRVALTFLLSDKGNFFREFILDEIVKAIDAVSREQLVQIAAAFGIGNSAPIFSMVTLRTPALLPTITEEDKIILNNVEKVIKFLTAGTAKSTLDQDVNIAYIIQELLPILPGVSARVLPEVLNRLSSRVLARLIRDTFL</sequence>
<dbReference type="Pfam" id="PF03109">
    <property type="entry name" value="ABC1"/>
    <property type="match status" value="1"/>
</dbReference>
<dbReference type="PROSITE" id="PS50011">
    <property type="entry name" value="PROTEIN_KINASE_DOM"/>
    <property type="match status" value="1"/>
</dbReference>
<dbReference type="InterPro" id="IPR050154">
    <property type="entry name" value="UbiB_kinase"/>
</dbReference>
<dbReference type="InterPro" id="IPR000719">
    <property type="entry name" value="Prot_kinase_dom"/>
</dbReference>
<evidence type="ECO:0000256" key="2">
    <source>
        <dbReference type="SAM" id="MobiDB-lite"/>
    </source>
</evidence>
<feature type="domain" description="Protein kinase" evidence="3">
    <location>
        <begin position="264"/>
        <end position="597"/>
    </location>
</feature>
<dbReference type="GO" id="GO:0004672">
    <property type="term" value="F:protein kinase activity"/>
    <property type="evidence" value="ECO:0007669"/>
    <property type="project" value="InterPro"/>
</dbReference>
<reference evidence="4" key="1">
    <citation type="submission" date="2015-07" db="EMBL/GenBank/DDBJ databases">
        <title>Transcriptome Assembly of Anthurium amnicola.</title>
        <authorList>
            <person name="Suzuki J."/>
        </authorList>
    </citation>
    <scope>NUCLEOTIDE SEQUENCE</scope>
</reference>
<feature type="compositionally biased region" description="Polar residues" evidence="2">
    <location>
        <begin position="75"/>
        <end position="84"/>
    </location>
</feature>
<dbReference type="Gene3D" id="1.10.510.10">
    <property type="entry name" value="Transferase(Phosphotransferase) domain 1"/>
    <property type="match status" value="1"/>
</dbReference>
<evidence type="ECO:0000313" key="4">
    <source>
        <dbReference type="EMBL" id="JAT43494.1"/>
    </source>
</evidence>
<evidence type="ECO:0000259" key="3">
    <source>
        <dbReference type="PROSITE" id="PS50011"/>
    </source>
</evidence>
<comment type="similarity">
    <text evidence="1">Belongs to the protein kinase superfamily. ADCK protein kinase family.</text>
</comment>
<organism evidence="4">
    <name type="scientific">Anthurium amnicola</name>
    <dbReference type="NCBI Taxonomy" id="1678845"/>
    <lineage>
        <taxon>Eukaryota</taxon>
        <taxon>Viridiplantae</taxon>
        <taxon>Streptophyta</taxon>
        <taxon>Embryophyta</taxon>
        <taxon>Tracheophyta</taxon>
        <taxon>Spermatophyta</taxon>
        <taxon>Magnoliopsida</taxon>
        <taxon>Liliopsida</taxon>
        <taxon>Araceae</taxon>
        <taxon>Pothoideae</taxon>
        <taxon>Potheae</taxon>
        <taxon>Anthurium</taxon>
    </lineage>
</organism>
<evidence type="ECO:0000256" key="1">
    <source>
        <dbReference type="ARBA" id="ARBA00009670"/>
    </source>
</evidence>
<dbReference type="AlphaFoldDB" id="A0A1D1XM76"/>